<accession>A0A5N5TFS9</accession>
<keyword evidence="10" id="KW-0472">Membrane</keyword>
<dbReference type="Gene3D" id="1.10.630.10">
    <property type="entry name" value="Cytochrome P450"/>
    <property type="match status" value="1"/>
</dbReference>
<evidence type="ECO:0000256" key="10">
    <source>
        <dbReference type="ARBA" id="ARBA00023136"/>
    </source>
</evidence>
<evidence type="ECO:0000256" key="6">
    <source>
        <dbReference type="ARBA" id="ARBA00022723"/>
    </source>
</evidence>
<dbReference type="EMBL" id="SEYY01001250">
    <property type="protein sequence ID" value="KAB7505402.1"/>
    <property type="molecule type" value="Genomic_DNA"/>
</dbReference>
<keyword evidence="8 11" id="KW-0408">Iron</keyword>
<evidence type="ECO:0000256" key="9">
    <source>
        <dbReference type="ARBA" id="ARBA00023033"/>
    </source>
</evidence>
<dbReference type="PANTHER" id="PTHR24291:SF189">
    <property type="entry name" value="CYTOCHROME P450 4C3-RELATED"/>
    <property type="match status" value="1"/>
</dbReference>
<evidence type="ECO:0000256" key="3">
    <source>
        <dbReference type="ARBA" id="ARBA00004586"/>
    </source>
</evidence>
<keyword evidence="6 11" id="KW-0479">Metal-binding</keyword>
<evidence type="ECO:0000256" key="1">
    <source>
        <dbReference type="ARBA" id="ARBA00001971"/>
    </source>
</evidence>
<evidence type="ECO:0000256" key="11">
    <source>
        <dbReference type="PIRSR" id="PIRSR602403-1"/>
    </source>
</evidence>
<dbReference type="InterPro" id="IPR050196">
    <property type="entry name" value="Cytochrome_P450_Monoox"/>
</dbReference>
<evidence type="ECO:0000256" key="2">
    <source>
        <dbReference type="ARBA" id="ARBA00003690"/>
    </source>
</evidence>
<gene>
    <name evidence="13" type="ORF">Anas_02229</name>
</gene>
<evidence type="ECO:0000256" key="8">
    <source>
        <dbReference type="ARBA" id="ARBA00023004"/>
    </source>
</evidence>
<dbReference type="SUPFAM" id="SSF48264">
    <property type="entry name" value="Cytochrome P450"/>
    <property type="match status" value="1"/>
</dbReference>
<dbReference type="Pfam" id="PF00067">
    <property type="entry name" value="p450"/>
    <property type="match status" value="1"/>
</dbReference>
<proteinExistence type="inferred from homology"/>
<dbReference type="PRINTS" id="PR00385">
    <property type="entry name" value="P450"/>
</dbReference>
<dbReference type="InterPro" id="IPR017972">
    <property type="entry name" value="Cyt_P450_CS"/>
</dbReference>
<evidence type="ECO:0000256" key="7">
    <source>
        <dbReference type="ARBA" id="ARBA00022824"/>
    </source>
</evidence>
<name>A0A5N5TFS9_9CRUS</name>
<dbReference type="Proteomes" id="UP000326759">
    <property type="component" value="Unassembled WGS sequence"/>
</dbReference>
<evidence type="ECO:0000256" key="12">
    <source>
        <dbReference type="RuleBase" id="RU000461"/>
    </source>
</evidence>
<evidence type="ECO:0000256" key="4">
    <source>
        <dbReference type="ARBA" id="ARBA00010617"/>
    </source>
</evidence>
<dbReference type="GO" id="GO:0016705">
    <property type="term" value="F:oxidoreductase activity, acting on paired donors, with incorporation or reduction of molecular oxygen"/>
    <property type="evidence" value="ECO:0007669"/>
    <property type="project" value="InterPro"/>
</dbReference>
<dbReference type="InterPro" id="IPR002403">
    <property type="entry name" value="Cyt_P450_E_grp-IV"/>
</dbReference>
<evidence type="ECO:0000313" key="14">
    <source>
        <dbReference type="Proteomes" id="UP000326759"/>
    </source>
</evidence>
<keyword evidence="7" id="KW-0256">Endoplasmic reticulum</keyword>
<dbReference type="PRINTS" id="PR00465">
    <property type="entry name" value="EP450IV"/>
</dbReference>
<organism evidence="13 14">
    <name type="scientific">Armadillidium nasatum</name>
    <dbReference type="NCBI Taxonomy" id="96803"/>
    <lineage>
        <taxon>Eukaryota</taxon>
        <taxon>Metazoa</taxon>
        <taxon>Ecdysozoa</taxon>
        <taxon>Arthropoda</taxon>
        <taxon>Crustacea</taxon>
        <taxon>Multicrustacea</taxon>
        <taxon>Malacostraca</taxon>
        <taxon>Eumalacostraca</taxon>
        <taxon>Peracarida</taxon>
        <taxon>Isopoda</taxon>
        <taxon>Oniscidea</taxon>
        <taxon>Crinocheta</taxon>
        <taxon>Armadillidiidae</taxon>
        <taxon>Armadillidium</taxon>
    </lineage>
</organism>
<keyword evidence="12" id="KW-0560">Oxidoreductase</keyword>
<dbReference type="PANTHER" id="PTHR24291">
    <property type="entry name" value="CYTOCHROME P450 FAMILY 4"/>
    <property type="match status" value="1"/>
</dbReference>
<keyword evidence="14" id="KW-1185">Reference proteome</keyword>
<dbReference type="AlphaFoldDB" id="A0A5N5TFS9"/>
<dbReference type="GO" id="GO:0004497">
    <property type="term" value="F:monooxygenase activity"/>
    <property type="evidence" value="ECO:0007669"/>
    <property type="project" value="UniProtKB-KW"/>
</dbReference>
<reference evidence="13 14" key="1">
    <citation type="journal article" date="2019" name="PLoS Biol.">
        <title>Sex chromosomes control vertical transmission of feminizing Wolbachia symbionts in an isopod.</title>
        <authorList>
            <person name="Becking T."/>
            <person name="Chebbi M.A."/>
            <person name="Giraud I."/>
            <person name="Moumen B."/>
            <person name="Laverre T."/>
            <person name="Caubet Y."/>
            <person name="Peccoud J."/>
            <person name="Gilbert C."/>
            <person name="Cordaux R."/>
        </authorList>
    </citation>
    <scope>NUCLEOTIDE SEQUENCE [LARGE SCALE GENOMIC DNA]</scope>
    <source>
        <strain evidence="13">ANa2</strain>
        <tissue evidence="13">Whole body excluding digestive tract and cuticle</tissue>
    </source>
</reference>
<comment type="function">
    <text evidence="2">May be involved in the metabolism of insect hormones and in the breakdown of synthetic insecticides.</text>
</comment>
<comment type="subcellular location">
    <subcellularLocation>
        <location evidence="3">Endoplasmic reticulum membrane</location>
    </subcellularLocation>
</comment>
<dbReference type="GO" id="GO:0005506">
    <property type="term" value="F:iron ion binding"/>
    <property type="evidence" value="ECO:0007669"/>
    <property type="project" value="InterPro"/>
</dbReference>
<comment type="caution">
    <text evidence="13">The sequence shown here is derived from an EMBL/GenBank/DDBJ whole genome shotgun (WGS) entry which is preliminary data.</text>
</comment>
<protein>
    <submittedName>
        <fullName evidence="13">Cytochrome P450</fullName>
    </submittedName>
</protein>
<dbReference type="GO" id="GO:0005789">
    <property type="term" value="C:endoplasmic reticulum membrane"/>
    <property type="evidence" value="ECO:0007669"/>
    <property type="project" value="UniProtKB-SubCell"/>
</dbReference>
<dbReference type="InterPro" id="IPR001128">
    <property type="entry name" value="Cyt_P450"/>
</dbReference>
<comment type="similarity">
    <text evidence="4 12">Belongs to the cytochrome P450 family.</text>
</comment>
<keyword evidence="5 11" id="KW-0349">Heme</keyword>
<dbReference type="GO" id="GO:0020037">
    <property type="term" value="F:heme binding"/>
    <property type="evidence" value="ECO:0007669"/>
    <property type="project" value="InterPro"/>
</dbReference>
<dbReference type="OrthoDB" id="6375668at2759"/>
<comment type="cofactor">
    <cofactor evidence="1 11">
        <name>heme</name>
        <dbReference type="ChEBI" id="CHEBI:30413"/>
    </cofactor>
</comment>
<sequence length="234" mass="27151">MEELLKFVNDVTKNIREESGKKKRLAFLDLLLEYSDEYEALSDEDIREEVDTFMFAGHDTTAAAINWTLYLLGKHHEIQDKVYEEIESIFGNSEREASSSDLREMKYLDCCIKESLRLFPSVPGYGRELNEDAIIDDYVIPKGTSTFIFAYQLHRDPEVFPDPETYKPERFFPENYSNRSPYAYIPFSAGPRNCIGQKFALMEEKVILSTFLRKYRVESTRTVEDLKVAGTQGL</sequence>
<dbReference type="PROSITE" id="PS00086">
    <property type="entry name" value="CYTOCHROME_P450"/>
    <property type="match status" value="1"/>
</dbReference>
<evidence type="ECO:0000256" key="5">
    <source>
        <dbReference type="ARBA" id="ARBA00022617"/>
    </source>
</evidence>
<dbReference type="InterPro" id="IPR036396">
    <property type="entry name" value="Cyt_P450_sf"/>
</dbReference>
<keyword evidence="9 12" id="KW-0503">Monooxygenase</keyword>
<evidence type="ECO:0000313" key="13">
    <source>
        <dbReference type="EMBL" id="KAB7505402.1"/>
    </source>
</evidence>
<feature type="binding site" description="axial binding residue" evidence="11">
    <location>
        <position position="194"/>
    </location>
    <ligand>
        <name>heme</name>
        <dbReference type="ChEBI" id="CHEBI:30413"/>
    </ligand>
    <ligandPart>
        <name>Fe</name>
        <dbReference type="ChEBI" id="CHEBI:18248"/>
    </ligandPart>
</feature>